<dbReference type="Proteomes" id="UP000683551">
    <property type="component" value="Chromosome"/>
</dbReference>
<protein>
    <submittedName>
        <fullName evidence="2">DUF3443 family protein</fullName>
    </submittedName>
</protein>
<reference evidence="2" key="1">
    <citation type="submission" date="2021-02" db="EMBL/GenBank/DDBJ databases">
        <title>Comparative genomics of Ferrovum myxofaciens strains, predominant extremophile bacteria forming large biofilm stalactites in acid mine ecosystems.</title>
        <authorList>
            <person name="Burkartova K."/>
            <person name="Ridl J."/>
            <person name="Pajer P."/>
            <person name="Falteisek L."/>
        </authorList>
    </citation>
    <scope>NUCLEOTIDE SEQUENCE</scope>
    <source>
        <strain evidence="2">MI1III</strain>
    </source>
</reference>
<dbReference type="Pfam" id="PF11925">
    <property type="entry name" value="DUF3443"/>
    <property type="match status" value="1"/>
</dbReference>
<feature type="chain" id="PRO_5038564625" evidence="1">
    <location>
        <begin position="26"/>
        <end position="430"/>
    </location>
</feature>
<keyword evidence="1" id="KW-0732">Signal</keyword>
<gene>
    <name evidence="2" type="ORF">JZL65_12940</name>
</gene>
<name>A0A9E6SXE6_9PROT</name>
<accession>A0A9E6SXE6</accession>
<organism evidence="2 3">
    <name type="scientific">Ferrovum myxofaciens</name>
    <dbReference type="NCBI Taxonomy" id="416213"/>
    <lineage>
        <taxon>Bacteria</taxon>
        <taxon>Pseudomonadati</taxon>
        <taxon>Pseudomonadota</taxon>
        <taxon>Betaproteobacteria</taxon>
        <taxon>Ferrovales</taxon>
        <taxon>Ferrovaceae</taxon>
        <taxon>Ferrovum</taxon>
    </lineage>
</organism>
<dbReference type="InterPro" id="IPR021847">
    <property type="entry name" value="DUF3443"/>
</dbReference>
<evidence type="ECO:0000313" key="3">
    <source>
        <dbReference type="Proteomes" id="UP000683551"/>
    </source>
</evidence>
<dbReference type="AlphaFoldDB" id="A0A9E6SXE6"/>
<feature type="signal peptide" evidence="1">
    <location>
        <begin position="1"/>
        <end position="25"/>
    </location>
</feature>
<dbReference type="EMBL" id="CP071137">
    <property type="protein sequence ID" value="QWY77349.1"/>
    <property type="molecule type" value="Genomic_DNA"/>
</dbReference>
<dbReference type="RefSeq" id="WP_273144596.1">
    <property type="nucleotide sequence ID" value="NZ_CP053675.1"/>
</dbReference>
<dbReference type="PROSITE" id="PS51257">
    <property type="entry name" value="PROKAR_LIPOPROTEIN"/>
    <property type="match status" value="1"/>
</dbReference>
<proteinExistence type="predicted"/>
<evidence type="ECO:0000313" key="2">
    <source>
        <dbReference type="EMBL" id="QWY77349.1"/>
    </source>
</evidence>
<evidence type="ECO:0000256" key="1">
    <source>
        <dbReference type="SAM" id="SignalP"/>
    </source>
</evidence>
<sequence length="430" mass="43441">MKTPSLKFFLRALIPGLFLALTACGGGGGGGGGGGTMTTAQTCNALTVPATSIPTPFTASPSTTANQVPVTVEQYAAVNYPTMNLPYVTVQVCHGSQCVTIDHVIVDTGSYGLRVRADFPGISNLNLPAVTNGTAPVMECAQFLGGYMWGGVYQATVKVGGEATINPIPIQLVGGQNSFTPPSSCSSSGSNIGNLSGIGGNGLLGVGVFLHDLSPYYACTTNANTGSGNLALTSIVSNPVFAFSSDNNGTILTLPTIASTGQTTASGTLTFGINTQANNSLTSGYSVVPVPASGPNIGNFTASLSGQSGTYPASFFDSGSNLYFIPLTGIPTNSSGNYNPQSLQTITGTATSFVTPSNTAPLSFGLLDITNYLNGGNVAFNDSGSDNGATAGSADFGLPYFYGHSIINGLNGAQATQGSTSFTGPFYAVK</sequence>